<dbReference type="PANTHER" id="PTHR42760">
    <property type="entry name" value="SHORT-CHAIN DEHYDROGENASES/REDUCTASES FAMILY MEMBER"/>
    <property type="match status" value="1"/>
</dbReference>
<evidence type="ECO:0000256" key="1">
    <source>
        <dbReference type="ARBA" id="ARBA00006484"/>
    </source>
</evidence>
<dbReference type="OMA" id="SIMLLHP"/>
<keyword evidence="2" id="KW-0560">Oxidoreductase</keyword>
<evidence type="ECO:0000313" key="4">
    <source>
        <dbReference type="EMBL" id="KAA6232124.1"/>
    </source>
</evidence>
<dbReference type="PRINTS" id="PR00081">
    <property type="entry name" value="GDHRDH"/>
</dbReference>
<evidence type="ECO:0000313" key="7">
    <source>
        <dbReference type="Proteomes" id="UP000327458"/>
    </source>
</evidence>
<dbReference type="EMBL" id="VMRG01000001">
    <property type="protein sequence ID" value="KAA6232124.1"/>
    <property type="molecule type" value="Genomic_DNA"/>
</dbReference>
<name>A0A3S0LPE3_CHLPH</name>
<reference evidence="5 6" key="1">
    <citation type="submission" date="2018-12" db="EMBL/GenBank/DDBJ databases">
        <authorList>
            <person name="Lunina O.N."/>
            <person name="Grouzdev D.S."/>
            <person name="Gorlenko V.M."/>
            <person name="Savvichev A.S."/>
        </authorList>
    </citation>
    <scope>NUCLEOTIDE SEQUENCE [LARGE SCALE GENOMIC DNA]</scope>
    <source>
        <strain evidence="5 6">BrKhr-17</strain>
    </source>
</reference>
<reference evidence="4 7" key="2">
    <citation type="submission" date="2019-07" db="EMBL/GenBank/DDBJ databases">
        <title>Draft genome Sequence of Chlorobium phaeovibrioides sp. strain PhvTcv-s14, from the Phylum Chlorobi.</title>
        <authorList>
            <person name="Babenko V."/>
            <person name="Boldyreva D."/>
            <person name="Kanygina A."/>
            <person name="Selezneva O."/>
            <person name="Akopiyan T."/>
            <person name="Lunina O."/>
        </authorList>
    </citation>
    <scope>NUCLEOTIDE SEQUENCE [LARGE SCALE GENOMIC DNA]</scope>
    <source>
        <strain evidence="4 7">GrTcv12</strain>
    </source>
</reference>
<comment type="similarity">
    <text evidence="1 3">Belongs to the short-chain dehydrogenases/reductases (SDR) family.</text>
</comment>
<evidence type="ECO:0000313" key="5">
    <source>
        <dbReference type="EMBL" id="RTY37138.1"/>
    </source>
</evidence>
<dbReference type="Proteomes" id="UP000279908">
    <property type="component" value="Unassembled WGS sequence"/>
</dbReference>
<evidence type="ECO:0000256" key="3">
    <source>
        <dbReference type="RuleBase" id="RU000363"/>
    </source>
</evidence>
<accession>A0A3S0LPE3</accession>
<dbReference type="EMBL" id="RXYK01000010">
    <property type="protein sequence ID" value="RTY37138.1"/>
    <property type="molecule type" value="Genomic_DNA"/>
</dbReference>
<dbReference type="Gene3D" id="3.40.50.720">
    <property type="entry name" value="NAD(P)-binding Rossmann-like Domain"/>
    <property type="match status" value="1"/>
</dbReference>
<dbReference type="GO" id="GO:0016616">
    <property type="term" value="F:oxidoreductase activity, acting on the CH-OH group of donors, NAD or NADP as acceptor"/>
    <property type="evidence" value="ECO:0007669"/>
    <property type="project" value="TreeGrafter"/>
</dbReference>
<protein>
    <submittedName>
        <fullName evidence="5">SDR family oxidoreductase</fullName>
    </submittedName>
</protein>
<dbReference type="SUPFAM" id="SSF51735">
    <property type="entry name" value="NAD(P)-binding Rossmann-fold domains"/>
    <property type="match status" value="1"/>
</dbReference>
<sequence>MGRLEGKVAIITGSSRGIGNAIAHAFVSEGAKVVVTSSSGTNVADAVAGFPPGSVHGRVCDVLSLGEVQALVAESAECFGKVDCFINNAGISDPFCALAESDPDAWGRVIDTNIKGTYNGSRAAICYFLRENPHGKLINMAGSGTDSGSNTPWISAYGTTKAAIARFTHAVAAEYRHTPLSVMLLHPGLVRTAMVSTENPTPELQKQLASFNTILDIFAQPPSVAAGLAVRMASGWSDGKTDIYLSALSGMRKKRLLLTFPFRKIFNRIDRQTY</sequence>
<dbReference type="PANTHER" id="PTHR42760:SF37">
    <property type="entry name" value="CLAVALDEHYDE DEHYDROGENASE"/>
    <property type="match status" value="1"/>
</dbReference>
<dbReference type="Pfam" id="PF00106">
    <property type="entry name" value="adh_short"/>
    <property type="match status" value="1"/>
</dbReference>
<dbReference type="CDD" id="cd05233">
    <property type="entry name" value="SDR_c"/>
    <property type="match status" value="1"/>
</dbReference>
<dbReference type="InterPro" id="IPR002347">
    <property type="entry name" value="SDR_fam"/>
</dbReference>
<evidence type="ECO:0000256" key="2">
    <source>
        <dbReference type="ARBA" id="ARBA00023002"/>
    </source>
</evidence>
<dbReference type="InterPro" id="IPR036291">
    <property type="entry name" value="NAD(P)-bd_dom_sf"/>
</dbReference>
<dbReference type="PRINTS" id="PR00080">
    <property type="entry name" value="SDRFAMILY"/>
</dbReference>
<dbReference type="RefSeq" id="WP_011889715.1">
    <property type="nucleotide sequence ID" value="NZ_CP041698.1"/>
</dbReference>
<evidence type="ECO:0000313" key="6">
    <source>
        <dbReference type="Proteomes" id="UP000279908"/>
    </source>
</evidence>
<dbReference type="Proteomes" id="UP000327458">
    <property type="component" value="Unassembled WGS sequence"/>
</dbReference>
<dbReference type="AlphaFoldDB" id="A0A3S0LPE3"/>
<comment type="caution">
    <text evidence="5">The sequence shown here is derived from an EMBL/GenBank/DDBJ whole genome shotgun (WGS) entry which is preliminary data.</text>
</comment>
<organism evidence="5 6">
    <name type="scientific">Chlorobium phaeovibrioides</name>
    <dbReference type="NCBI Taxonomy" id="1094"/>
    <lineage>
        <taxon>Bacteria</taxon>
        <taxon>Pseudomonadati</taxon>
        <taxon>Chlorobiota</taxon>
        <taxon>Chlorobiia</taxon>
        <taxon>Chlorobiales</taxon>
        <taxon>Chlorobiaceae</taxon>
        <taxon>Chlorobium/Pelodictyon group</taxon>
        <taxon>Chlorobium</taxon>
    </lineage>
</organism>
<proteinExistence type="inferred from homology"/>
<gene>
    <name evidence="5" type="ORF">EKD02_07185</name>
    <name evidence="4" type="ORF">FP507_02680</name>
</gene>